<feature type="domain" description="BTB" evidence="2">
    <location>
        <begin position="78"/>
        <end position="161"/>
    </location>
</feature>
<evidence type="ECO:0000313" key="4">
    <source>
        <dbReference type="Proteomes" id="UP001595075"/>
    </source>
</evidence>
<evidence type="ECO:0000256" key="1">
    <source>
        <dbReference type="SAM" id="MobiDB-lite"/>
    </source>
</evidence>
<dbReference type="PANTHER" id="PTHR47843:SF2">
    <property type="entry name" value="BTB DOMAIN-CONTAINING PROTEIN"/>
    <property type="match status" value="1"/>
</dbReference>
<evidence type="ECO:0000313" key="3">
    <source>
        <dbReference type="EMBL" id="KAL2066676.1"/>
    </source>
</evidence>
<comment type="caution">
    <text evidence="3">The sequence shown here is derived from an EMBL/GenBank/DDBJ whole genome shotgun (WGS) entry which is preliminary data.</text>
</comment>
<dbReference type="Proteomes" id="UP001595075">
    <property type="component" value="Unassembled WGS sequence"/>
</dbReference>
<accession>A0ABR4CBN3</accession>
<protein>
    <recommendedName>
        <fullName evidence="2">BTB domain-containing protein</fullName>
    </recommendedName>
</protein>
<evidence type="ECO:0000259" key="2">
    <source>
        <dbReference type="PROSITE" id="PS50097"/>
    </source>
</evidence>
<feature type="compositionally biased region" description="Basic and acidic residues" evidence="1">
    <location>
        <begin position="58"/>
        <end position="77"/>
    </location>
</feature>
<reference evidence="3 4" key="1">
    <citation type="journal article" date="2024" name="Commun. Biol.">
        <title>Comparative genomic analysis of thermophilic fungi reveals convergent evolutionary adaptations and gene losses.</title>
        <authorList>
            <person name="Steindorff A.S."/>
            <person name="Aguilar-Pontes M.V."/>
            <person name="Robinson A.J."/>
            <person name="Andreopoulos B."/>
            <person name="LaButti K."/>
            <person name="Kuo A."/>
            <person name="Mondo S."/>
            <person name="Riley R."/>
            <person name="Otillar R."/>
            <person name="Haridas S."/>
            <person name="Lipzen A."/>
            <person name="Grimwood J."/>
            <person name="Schmutz J."/>
            <person name="Clum A."/>
            <person name="Reid I.D."/>
            <person name="Moisan M.C."/>
            <person name="Butler G."/>
            <person name="Nguyen T.T.M."/>
            <person name="Dewar K."/>
            <person name="Conant G."/>
            <person name="Drula E."/>
            <person name="Henrissat B."/>
            <person name="Hansel C."/>
            <person name="Singer S."/>
            <person name="Hutchinson M.I."/>
            <person name="de Vries R.P."/>
            <person name="Natvig D.O."/>
            <person name="Powell A.J."/>
            <person name="Tsang A."/>
            <person name="Grigoriev I.V."/>
        </authorList>
    </citation>
    <scope>NUCLEOTIDE SEQUENCE [LARGE SCALE GENOMIC DNA]</scope>
    <source>
        <strain evidence="3 4">CBS 494.80</strain>
    </source>
</reference>
<gene>
    <name evidence="3" type="ORF">VTL71DRAFT_2748</name>
</gene>
<dbReference type="SUPFAM" id="SSF54695">
    <property type="entry name" value="POZ domain"/>
    <property type="match status" value="1"/>
</dbReference>
<proteinExistence type="predicted"/>
<name>A0ABR4CBN3_9HELO</name>
<feature type="compositionally biased region" description="Polar residues" evidence="1">
    <location>
        <begin position="1"/>
        <end position="14"/>
    </location>
</feature>
<sequence>MNRFVSNRIKSTPRSPSPPGFKFNAARAPRQYMLAPRFPTRETTAVPALESSTSSNDSETKSVEETPTRSARNTEDATDAKLLVHQLIKSGKMVKVYTGKEKHCWELHEDAICHHSPYFQKAFLSGFKESTEKSIELDEETSEVFGRVVDWIYTGVLRCNKCTHEPQNHQEEDFMQYIKLWVFADKYMISGLSDSAVEVWSRCHRKADQTQPLVEEIDYIYENCPEKSPLRDRVVDKALKHFLTKQNQDHKCTARLLSCNSFFAEEFTKQLKEHLGLEEWHCRIRNCSPHKNGTILRSDRAAKRQRVDNSGQSDADELTMAPYML</sequence>
<dbReference type="Gene3D" id="3.30.710.10">
    <property type="entry name" value="Potassium Channel Kv1.1, Chain A"/>
    <property type="match status" value="1"/>
</dbReference>
<dbReference type="InterPro" id="IPR000210">
    <property type="entry name" value="BTB/POZ_dom"/>
</dbReference>
<organism evidence="3 4">
    <name type="scientific">Oculimacula yallundae</name>
    <dbReference type="NCBI Taxonomy" id="86028"/>
    <lineage>
        <taxon>Eukaryota</taxon>
        <taxon>Fungi</taxon>
        <taxon>Dikarya</taxon>
        <taxon>Ascomycota</taxon>
        <taxon>Pezizomycotina</taxon>
        <taxon>Leotiomycetes</taxon>
        <taxon>Helotiales</taxon>
        <taxon>Ploettnerulaceae</taxon>
        <taxon>Oculimacula</taxon>
    </lineage>
</organism>
<feature type="region of interest" description="Disordered" evidence="1">
    <location>
        <begin position="1"/>
        <end position="77"/>
    </location>
</feature>
<dbReference type="InterPro" id="IPR011333">
    <property type="entry name" value="SKP1/BTB/POZ_sf"/>
</dbReference>
<dbReference type="Pfam" id="PF00651">
    <property type="entry name" value="BTB"/>
    <property type="match status" value="1"/>
</dbReference>
<dbReference type="PANTHER" id="PTHR47843">
    <property type="entry name" value="BTB DOMAIN-CONTAINING PROTEIN-RELATED"/>
    <property type="match status" value="1"/>
</dbReference>
<feature type="region of interest" description="Disordered" evidence="1">
    <location>
        <begin position="299"/>
        <end position="325"/>
    </location>
</feature>
<dbReference type="CDD" id="cd18186">
    <property type="entry name" value="BTB_POZ_ZBTB_KLHL-like"/>
    <property type="match status" value="1"/>
</dbReference>
<keyword evidence="4" id="KW-1185">Reference proteome</keyword>
<dbReference type="PROSITE" id="PS50097">
    <property type="entry name" value="BTB"/>
    <property type="match status" value="1"/>
</dbReference>
<dbReference type="EMBL" id="JAZHXI010000011">
    <property type="protein sequence ID" value="KAL2066676.1"/>
    <property type="molecule type" value="Genomic_DNA"/>
</dbReference>